<proteinExistence type="predicted"/>
<evidence type="ECO:0000313" key="2">
    <source>
        <dbReference type="EMBL" id="EDR31073.1"/>
    </source>
</evidence>
<dbReference type="EMBL" id="AAOS02000027">
    <property type="protein sequence ID" value="EDR31073.1"/>
    <property type="molecule type" value="Genomic_DNA"/>
</dbReference>
<gene>
    <name evidence="2" type="ORF">YPIP275_0171</name>
</gene>
<name>A0AAV3BEB2_YERPE</name>
<reference evidence="2 3" key="2">
    <citation type="submission" date="2010-03" db="EMBL/GenBank/DDBJ databases">
        <authorList>
            <person name="Payne S.H."/>
            <person name="Sutton G.G."/>
        </authorList>
    </citation>
    <scope>NUCLEOTIDE SEQUENCE [LARGE SCALE GENOMIC DNA]</scope>
    <source>
        <strain evidence="2 3">IP275</strain>
    </source>
</reference>
<organism evidence="2 3">
    <name type="scientific">Yersinia pestis biovar Orientalis str. IP275</name>
    <dbReference type="NCBI Taxonomy" id="373665"/>
    <lineage>
        <taxon>Bacteria</taxon>
        <taxon>Pseudomonadati</taxon>
        <taxon>Pseudomonadota</taxon>
        <taxon>Gammaproteobacteria</taxon>
        <taxon>Enterobacterales</taxon>
        <taxon>Yersiniaceae</taxon>
        <taxon>Yersinia</taxon>
    </lineage>
</organism>
<protein>
    <submittedName>
        <fullName evidence="2">Uncharacterized protein</fullName>
    </submittedName>
</protein>
<accession>A0AAV3BEB2</accession>
<evidence type="ECO:0000313" key="3">
    <source>
        <dbReference type="Proteomes" id="UP000004430"/>
    </source>
</evidence>
<sequence>MRENNLYARSPKNSRRQNTLGGPRRLTDLSPGESTVSVIASLMLFIV</sequence>
<dbReference type="Proteomes" id="UP000004430">
    <property type="component" value="Unassembled WGS sequence"/>
</dbReference>
<dbReference type="AlphaFoldDB" id="A0AAV3BEB2"/>
<comment type="caution">
    <text evidence="2">The sequence shown here is derived from an EMBL/GenBank/DDBJ whole genome shotgun (WGS) entry which is preliminary data.</text>
</comment>
<feature type="region of interest" description="Disordered" evidence="1">
    <location>
        <begin position="1"/>
        <end position="28"/>
    </location>
</feature>
<evidence type="ECO:0000256" key="1">
    <source>
        <dbReference type="SAM" id="MobiDB-lite"/>
    </source>
</evidence>
<reference evidence="2 3" key="1">
    <citation type="submission" date="2008-01" db="EMBL/GenBank/DDBJ databases">
        <title>Yersinia pestis Strain IP275 project at JCVI/TIGR.</title>
        <authorList>
            <person name="Ravel J."/>
            <person name="Eppinger M."/>
            <person name="Fricke W.F."/>
            <person name="Rosovitz M."/>
            <person name="Lindler L.E."/>
            <person name="Bearden S."/>
            <person name="Shriefer M."/>
        </authorList>
    </citation>
    <scope>NUCLEOTIDE SEQUENCE [LARGE SCALE GENOMIC DNA]</scope>
    <source>
        <strain evidence="2 3">IP275</strain>
    </source>
</reference>